<dbReference type="PANTHER" id="PTHR34047:SF8">
    <property type="entry name" value="PROTEIN YKFC"/>
    <property type="match status" value="1"/>
</dbReference>
<dbReference type="InterPro" id="IPR043502">
    <property type="entry name" value="DNA/RNA_pol_sf"/>
</dbReference>
<dbReference type="PANTHER" id="PTHR34047">
    <property type="entry name" value="NUCLEAR INTRON MATURASE 1, MITOCHONDRIAL-RELATED"/>
    <property type="match status" value="1"/>
</dbReference>
<dbReference type="AlphaFoldDB" id="A0AAU7NST4"/>
<protein>
    <submittedName>
        <fullName evidence="2">Uncharacterized protein</fullName>
    </submittedName>
</protein>
<dbReference type="Proteomes" id="UP001225378">
    <property type="component" value="Chromosome"/>
</dbReference>
<dbReference type="KEGG" id="mech:Q9L42_003640"/>
<keyword evidence="4" id="KW-1185">Reference proteome</keyword>
<gene>
    <name evidence="3" type="ORF">Q9L42_003640</name>
    <name evidence="2" type="ORF">Q9L42_016735</name>
</gene>
<dbReference type="EMBL" id="CP157743">
    <property type="protein sequence ID" value="XBS21226.1"/>
    <property type="molecule type" value="Genomic_DNA"/>
</dbReference>
<proteinExistence type="inferred from homology"/>
<organism evidence="2 4">
    <name type="scientific">Methylomarinum roseum</name>
    <dbReference type="NCBI Taxonomy" id="3067653"/>
    <lineage>
        <taxon>Bacteria</taxon>
        <taxon>Pseudomonadati</taxon>
        <taxon>Pseudomonadota</taxon>
        <taxon>Gammaproteobacteria</taxon>
        <taxon>Methylococcales</taxon>
        <taxon>Methylococcaceae</taxon>
        <taxon>Methylomarinum</taxon>
    </lineage>
</organism>
<dbReference type="InterPro" id="IPR051083">
    <property type="entry name" value="GrpII_Intron_Splice-Mob/Def"/>
</dbReference>
<accession>A0AAU7NST4</accession>
<evidence type="ECO:0000313" key="3">
    <source>
        <dbReference type="EMBL" id="XBS21226.1"/>
    </source>
</evidence>
<dbReference type="SUPFAM" id="SSF56672">
    <property type="entry name" value="DNA/RNA polymerases"/>
    <property type="match status" value="1"/>
</dbReference>
<evidence type="ECO:0000313" key="2">
    <source>
        <dbReference type="EMBL" id="XBS19983.1"/>
    </source>
</evidence>
<sequence>MNEHDRLIEEPRLFDQLCSTLYLSAGFEQVKKNKGKPGIDGVTIADFEARLDEELSRLQQELQDWTYQPSPVRRVEIPKPGGKGVRLLGIPTVRDRVVQTTLKLLLEPIFDPHFQGTAMAFVRDGVNTKRCKRRNGSWKAVNPMWWTSTYRSSSIVFTTTG</sequence>
<reference evidence="2 4" key="1">
    <citation type="journal article" date="2024" name="Microbiology">
        <title>Methylomarinum rosea sp. nov., a novel halophilic methanotrophic bacterium from the hypersaline Lake Elton.</title>
        <authorList>
            <person name="Suleimanov R.Z."/>
            <person name="Oshkin I.Y."/>
            <person name="Danilova O.V."/>
            <person name="Suzina N.E."/>
            <person name="Dedysh S.N."/>
        </authorList>
    </citation>
    <scope>NUCLEOTIDE SEQUENCE [LARGE SCALE GENOMIC DNA]</scope>
    <source>
        <strain evidence="2 4">Ch1-1</strain>
    </source>
</reference>
<dbReference type="RefSeq" id="WP_349431455.1">
    <property type="nucleotide sequence ID" value="NZ_CP157743.1"/>
</dbReference>
<dbReference type="EMBL" id="CP157743">
    <property type="protein sequence ID" value="XBS19983.1"/>
    <property type="molecule type" value="Genomic_DNA"/>
</dbReference>
<evidence type="ECO:0000256" key="1">
    <source>
        <dbReference type="ARBA" id="ARBA00034120"/>
    </source>
</evidence>
<comment type="similarity">
    <text evidence="1">Belongs to the bacterial reverse transcriptase family.</text>
</comment>
<evidence type="ECO:0000313" key="4">
    <source>
        <dbReference type="Proteomes" id="UP001225378"/>
    </source>
</evidence>
<name>A0AAU7NST4_9GAMM</name>
<dbReference type="KEGG" id="mech:Q9L42_016735"/>